<evidence type="ECO:0000313" key="2">
    <source>
        <dbReference type="Proteomes" id="UP000242715"/>
    </source>
</evidence>
<dbReference type="AlphaFoldDB" id="A0A2Z6MIV9"/>
<gene>
    <name evidence="1" type="ORF">TSUD_38480</name>
</gene>
<dbReference type="Proteomes" id="UP000242715">
    <property type="component" value="Unassembled WGS sequence"/>
</dbReference>
<keyword evidence="2" id="KW-1185">Reference proteome</keyword>
<proteinExistence type="predicted"/>
<dbReference type="EMBL" id="DF973463">
    <property type="protein sequence ID" value="GAU31651.1"/>
    <property type="molecule type" value="Genomic_DNA"/>
</dbReference>
<accession>A0A2Z6MIV9</accession>
<organism evidence="1 2">
    <name type="scientific">Trifolium subterraneum</name>
    <name type="common">Subterranean clover</name>
    <dbReference type="NCBI Taxonomy" id="3900"/>
    <lineage>
        <taxon>Eukaryota</taxon>
        <taxon>Viridiplantae</taxon>
        <taxon>Streptophyta</taxon>
        <taxon>Embryophyta</taxon>
        <taxon>Tracheophyta</taxon>
        <taxon>Spermatophyta</taxon>
        <taxon>Magnoliopsida</taxon>
        <taxon>eudicotyledons</taxon>
        <taxon>Gunneridae</taxon>
        <taxon>Pentapetalae</taxon>
        <taxon>rosids</taxon>
        <taxon>fabids</taxon>
        <taxon>Fabales</taxon>
        <taxon>Fabaceae</taxon>
        <taxon>Papilionoideae</taxon>
        <taxon>50 kb inversion clade</taxon>
        <taxon>NPAAA clade</taxon>
        <taxon>Hologalegina</taxon>
        <taxon>IRL clade</taxon>
        <taxon>Trifolieae</taxon>
        <taxon>Trifolium</taxon>
    </lineage>
</organism>
<name>A0A2Z6MIV9_TRISU</name>
<protein>
    <submittedName>
        <fullName evidence="1">Uncharacterized protein</fullName>
    </submittedName>
</protein>
<reference evidence="2" key="1">
    <citation type="journal article" date="2017" name="Front. Plant Sci.">
        <title>Climate Clever Clovers: New Paradigm to Reduce the Environmental Footprint of Ruminants by Breeding Low Methanogenic Forages Utilizing Haplotype Variation.</title>
        <authorList>
            <person name="Kaur P."/>
            <person name="Appels R."/>
            <person name="Bayer P.E."/>
            <person name="Keeble-Gagnere G."/>
            <person name="Wang J."/>
            <person name="Hirakawa H."/>
            <person name="Shirasawa K."/>
            <person name="Vercoe P."/>
            <person name="Stefanova K."/>
            <person name="Durmic Z."/>
            <person name="Nichols P."/>
            <person name="Revell C."/>
            <person name="Isobe S.N."/>
            <person name="Edwards D."/>
            <person name="Erskine W."/>
        </authorList>
    </citation>
    <scope>NUCLEOTIDE SEQUENCE [LARGE SCALE GENOMIC DNA]</scope>
    <source>
        <strain evidence="2">cv. Daliak</strain>
    </source>
</reference>
<evidence type="ECO:0000313" key="1">
    <source>
        <dbReference type="EMBL" id="GAU31651.1"/>
    </source>
</evidence>
<sequence>MFWLVDVSTFTVFGIFSGLGRVKFGLGLACGPGRVVTCILVEAREVFGFNGLVFCWSLAVGFNDWADRSLMGNDWPCLPLQLPRGHCWPAWTTAQPRLRHPSPSFLLYPPSTIVKHISLLYFWYLL</sequence>